<evidence type="ECO:0000259" key="1">
    <source>
        <dbReference type="Pfam" id="PF04909"/>
    </source>
</evidence>
<dbReference type="GO" id="GO:0016787">
    <property type="term" value="F:hydrolase activity"/>
    <property type="evidence" value="ECO:0007669"/>
    <property type="project" value="InterPro"/>
</dbReference>
<keyword evidence="3" id="KW-1185">Reference proteome</keyword>
<dbReference type="InterPro" id="IPR006680">
    <property type="entry name" value="Amidohydro-rel"/>
</dbReference>
<dbReference type="AlphaFoldDB" id="A0A926DTQ5"/>
<dbReference type="InterPro" id="IPR032466">
    <property type="entry name" value="Metal_Hydrolase"/>
</dbReference>
<dbReference type="EMBL" id="JACRSQ010000047">
    <property type="protein sequence ID" value="MBC8545123.1"/>
    <property type="molecule type" value="Genomic_DNA"/>
</dbReference>
<evidence type="ECO:0000313" key="3">
    <source>
        <dbReference type="Proteomes" id="UP000657006"/>
    </source>
</evidence>
<organism evidence="2 3">
    <name type="scientific">Bianquea renquensis</name>
    <dbReference type="NCBI Taxonomy" id="2763661"/>
    <lineage>
        <taxon>Bacteria</taxon>
        <taxon>Bacillati</taxon>
        <taxon>Bacillota</taxon>
        <taxon>Clostridia</taxon>
        <taxon>Eubacteriales</taxon>
        <taxon>Bianqueaceae</taxon>
        <taxon>Bianquea</taxon>
    </lineage>
</organism>
<proteinExistence type="predicted"/>
<gene>
    <name evidence="2" type="ORF">H8730_16410</name>
</gene>
<dbReference type="RefSeq" id="WP_177714693.1">
    <property type="nucleotide sequence ID" value="NZ_JACRSQ010000047.1"/>
</dbReference>
<dbReference type="Proteomes" id="UP000657006">
    <property type="component" value="Unassembled WGS sequence"/>
</dbReference>
<feature type="domain" description="Amidohydrolase-related" evidence="1">
    <location>
        <begin position="79"/>
        <end position="284"/>
    </location>
</feature>
<comment type="caution">
    <text evidence="2">The sequence shown here is derived from an EMBL/GenBank/DDBJ whole genome shotgun (WGS) entry which is preliminary data.</text>
</comment>
<dbReference type="Pfam" id="PF04909">
    <property type="entry name" value="Amidohydro_2"/>
    <property type="match status" value="1"/>
</dbReference>
<accession>A0A926DTQ5</accession>
<dbReference type="SUPFAM" id="SSF51556">
    <property type="entry name" value="Metallo-dependent hydrolases"/>
    <property type="match status" value="1"/>
</dbReference>
<evidence type="ECO:0000313" key="2">
    <source>
        <dbReference type="EMBL" id="MBC8545123.1"/>
    </source>
</evidence>
<dbReference type="Gene3D" id="3.20.20.140">
    <property type="entry name" value="Metal-dependent hydrolases"/>
    <property type="match status" value="1"/>
</dbReference>
<reference evidence="2" key="1">
    <citation type="submission" date="2020-08" db="EMBL/GenBank/DDBJ databases">
        <title>Genome public.</title>
        <authorList>
            <person name="Liu C."/>
            <person name="Sun Q."/>
        </authorList>
    </citation>
    <scope>NUCLEOTIDE SEQUENCE</scope>
    <source>
        <strain evidence="2">NSJ-32</strain>
    </source>
</reference>
<protein>
    <submittedName>
        <fullName evidence="2">Amidohydrolase family protein</fullName>
    </submittedName>
</protein>
<sequence length="285" mass="32463">MSTLHYQGQSVAVFDCHVHTDKAALDSGELCRRSRESSVKNLIVMSIAPSCFSIWKDRPYSNEERLELVLRQCEDMPMLHPVYWIDPTEEDAPRQVELAAAAGVVGFKVICGNHYPGDPRAMKTYERMAQVHKSVLFHSGILWDGKSSSRYNRPSEFEDLLPIAGLTFALAHISWPWTDECIAVFGKYEDARRHYGDACARMYVDITPGTPPLYRKEALYRLFKTGYQVEDSILFGSDSFLDRYDAAAVEKQVSVDLAHFADMELPFRVVDKVFQGNVKNFYGIR</sequence>
<name>A0A926DTQ5_9FIRM</name>